<dbReference type="Proteomes" id="UP000823775">
    <property type="component" value="Unassembled WGS sequence"/>
</dbReference>
<dbReference type="EMBL" id="JACEIK010010928">
    <property type="protein sequence ID" value="MCE3215366.1"/>
    <property type="molecule type" value="Genomic_DNA"/>
</dbReference>
<evidence type="ECO:0000313" key="1">
    <source>
        <dbReference type="EMBL" id="MCE3215366.1"/>
    </source>
</evidence>
<feature type="non-terminal residue" evidence="1">
    <location>
        <position position="1"/>
    </location>
</feature>
<keyword evidence="2" id="KW-1185">Reference proteome</keyword>
<evidence type="ECO:0000313" key="2">
    <source>
        <dbReference type="Proteomes" id="UP000823775"/>
    </source>
</evidence>
<sequence length="91" mass="10832">YQKDGLSEMFIELHTPGPGILESTQNMKKTPCNRTKIEQDRFHNPSNDSWLYTMTCRMAPWDFPKKNKSRPEVRDLRLGRVYTMSRIVHLY</sequence>
<comment type="caution">
    <text evidence="1">The sequence shown here is derived from an EMBL/GenBank/DDBJ whole genome shotgun (WGS) entry which is preliminary data.</text>
</comment>
<organism evidence="1 2">
    <name type="scientific">Datura stramonium</name>
    <name type="common">Jimsonweed</name>
    <name type="synonym">Common thornapple</name>
    <dbReference type="NCBI Taxonomy" id="4076"/>
    <lineage>
        <taxon>Eukaryota</taxon>
        <taxon>Viridiplantae</taxon>
        <taxon>Streptophyta</taxon>
        <taxon>Embryophyta</taxon>
        <taxon>Tracheophyta</taxon>
        <taxon>Spermatophyta</taxon>
        <taxon>Magnoliopsida</taxon>
        <taxon>eudicotyledons</taxon>
        <taxon>Gunneridae</taxon>
        <taxon>Pentapetalae</taxon>
        <taxon>asterids</taxon>
        <taxon>lamiids</taxon>
        <taxon>Solanales</taxon>
        <taxon>Solanaceae</taxon>
        <taxon>Solanoideae</taxon>
        <taxon>Datureae</taxon>
        <taxon>Datura</taxon>
    </lineage>
</organism>
<accession>A0ABS8WU31</accession>
<protein>
    <submittedName>
        <fullName evidence="1">Uncharacterized protein</fullName>
    </submittedName>
</protein>
<name>A0ABS8WU31_DATST</name>
<gene>
    <name evidence="1" type="ORF">HAX54_002095</name>
</gene>
<reference evidence="1 2" key="1">
    <citation type="journal article" date="2021" name="BMC Genomics">
        <title>Datura genome reveals duplications of psychoactive alkaloid biosynthetic genes and high mutation rate following tissue culture.</title>
        <authorList>
            <person name="Rajewski A."/>
            <person name="Carter-House D."/>
            <person name="Stajich J."/>
            <person name="Litt A."/>
        </authorList>
    </citation>
    <scope>NUCLEOTIDE SEQUENCE [LARGE SCALE GENOMIC DNA]</scope>
    <source>
        <strain evidence="1">AR-01</strain>
    </source>
</reference>
<proteinExistence type="predicted"/>